<dbReference type="EMBL" id="QOVN01000006">
    <property type="protein sequence ID" value="RXG27828.1"/>
    <property type="molecule type" value="Genomic_DNA"/>
</dbReference>
<dbReference type="EMBL" id="FQXT01000006">
    <property type="protein sequence ID" value="SHI24738.1"/>
    <property type="molecule type" value="Genomic_DNA"/>
</dbReference>
<dbReference type="AlphaFoldDB" id="A0A1M5ZKR8"/>
<comment type="similarity">
    <text evidence="1">Belongs to the short-chain dehydrogenases/reductases (SDR) family.</text>
</comment>
<name>A0A1M5ZKR8_9FLAO</name>
<evidence type="ECO:0000313" key="4">
    <source>
        <dbReference type="EMBL" id="SHI24738.1"/>
    </source>
</evidence>
<dbReference type="Proteomes" id="UP000290037">
    <property type="component" value="Unassembled WGS sequence"/>
</dbReference>
<proteinExistence type="inferred from homology"/>
<dbReference type="PRINTS" id="PR00081">
    <property type="entry name" value="GDHRDH"/>
</dbReference>
<evidence type="ECO:0000256" key="2">
    <source>
        <dbReference type="ARBA" id="ARBA00023002"/>
    </source>
</evidence>
<gene>
    <name evidence="3" type="ORF">DSM01_2947</name>
    <name evidence="4" type="ORF">SAMN04487999_3194</name>
</gene>
<dbReference type="Gene3D" id="3.40.50.720">
    <property type="entry name" value="NAD(P)-binding Rossmann-like Domain"/>
    <property type="match status" value="2"/>
</dbReference>
<dbReference type="InterPro" id="IPR036291">
    <property type="entry name" value="NAD(P)-bd_dom_sf"/>
</dbReference>
<evidence type="ECO:0000256" key="1">
    <source>
        <dbReference type="ARBA" id="ARBA00006484"/>
    </source>
</evidence>
<reference evidence="5" key="1">
    <citation type="submission" date="2016-11" db="EMBL/GenBank/DDBJ databases">
        <authorList>
            <person name="Varghese N."/>
            <person name="Submissions S."/>
        </authorList>
    </citation>
    <scope>NUCLEOTIDE SEQUENCE [LARGE SCALE GENOMIC DNA]</scope>
    <source>
        <strain evidence="5">DSM 19859</strain>
    </source>
</reference>
<keyword evidence="6" id="KW-1185">Reference proteome</keyword>
<protein>
    <submittedName>
        <fullName evidence="3">NAD(P)-dependent dehydrogenase (Short-subunit alcohol dehydrogenase family)</fullName>
    </submittedName>
    <submittedName>
        <fullName evidence="4">NAD(P)-dependent dehydrogenase, short-chain alcohol dehydrogenase family</fullName>
    </submittedName>
</protein>
<organism evidence="4 5">
    <name type="scientific">Leeuwenhoekiella palythoae</name>
    <dbReference type="NCBI Taxonomy" id="573501"/>
    <lineage>
        <taxon>Bacteria</taxon>
        <taxon>Pseudomonadati</taxon>
        <taxon>Bacteroidota</taxon>
        <taxon>Flavobacteriia</taxon>
        <taxon>Flavobacteriales</taxon>
        <taxon>Flavobacteriaceae</taxon>
        <taxon>Leeuwenhoekiella</taxon>
    </lineage>
</organism>
<keyword evidence="2" id="KW-0560">Oxidoreductase</keyword>
<evidence type="ECO:0000313" key="3">
    <source>
        <dbReference type="EMBL" id="RXG27828.1"/>
    </source>
</evidence>
<evidence type="ECO:0000313" key="5">
    <source>
        <dbReference type="Proteomes" id="UP000184240"/>
    </source>
</evidence>
<dbReference type="RefSeq" id="WP_072984765.1">
    <property type="nucleotide sequence ID" value="NZ_FQXT01000006.1"/>
</dbReference>
<dbReference type="SUPFAM" id="SSF51735">
    <property type="entry name" value="NAD(P)-binding Rossmann-fold domains"/>
    <property type="match status" value="1"/>
</dbReference>
<evidence type="ECO:0000313" key="6">
    <source>
        <dbReference type="Proteomes" id="UP000290037"/>
    </source>
</evidence>
<dbReference type="OrthoDB" id="9803333at2"/>
<dbReference type="Pfam" id="PF13561">
    <property type="entry name" value="adh_short_C2"/>
    <property type="match status" value="1"/>
</dbReference>
<dbReference type="Proteomes" id="UP000184240">
    <property type="component" value="Unassembled WGS sequence"/>
</dbReference>
<reference evidence="4" key="2">
    <citation type="submission" date="2016-11" db="EMBL/GenBank/DDBJ databases">
        <authorList>
            <person name="Jaros S."/>
            <person name="Januszkiewicz K."/>
            <person name="Wedrychowicz H."/>
        </authorList>
    </citation>
    <scope>NUCLEOTIDE SEQUENCE [LARGE SCALE GENOMIC DNA]</scope>
    <source>
        <strain evidence="4">DSM 19859</strain>
    </source>
</reference>
<sequence length="269" mass="28983">MVNTFEFNTEETANSWALILGGSSGLGFASAKKLAAKGLHLCIVHRTRRSKLEEFNPTIEALRETGIQIESFNLDALNPATIDKVKDFFTKQNASVKVLLHSIAKGNLKPIYAEDASVAKLSGKDFILTAEAMAVSLYDWASAFANVGLFEENGKILTFTSEGSTKPLPNYAAVSAAKAALEAIIRSLAFELAPLKITANCIQAGVTNTESLQLIPGSDQIIAQALERNPQKRLTTPEDVANVVYLLTKPEANWINGAVIPVDGGEHLR</sequence>
<reference evidence="3 6" key="3">
    <citation type="submission" date="2018-07" db="EMBL/GenBank/DDBJ databases">
        <title>Leeuwenhoekiella genomics.</title>
        <authorList>
            <person name="Tahon G."/>
            <person name="Willems A."/>
        </authorList>
    </citation>
    <scope>NUCLEOTIDE SEQUENCE [LARGE SCALE GENOMIC DNA]</scope>
    <source>
        <strain evidence="3 6">LMG 24856</strain>
    </source>
</reference>
<dbReference type="STRING" id="573501.SAMN04487999_3194"/>
<dbReference type="InterPro" id="IPR051122">
    <property type="entry name" value="SDR_DHRS6-like"/>
</dbReference>
<dbReference type="PANTHER" id="PTHR43477">
    <property type="entry name" value="DIHYDROANTICAPSIN 7-DEHYDROGENASE"/>
    <property type="match status" value="1"/>
</dbReference>
<dbReference type="PANTHER" id="PTHR43477:SF1">
    <property type="entry name" value="DIHYDROANTICAPSIN 7-DEHYDROGENASE"/>
    <property type="match status" value="1"/>
</dbReference>
<accession>A0A1M5ZKR8</accession>
<dbReference type="GO" id="GO:0016491">
    <property type="term" value="F:oxidoreductase activity"/>
    <property type="evidence" value="ECO:0007669"/>
    <property type="project" value="UniProtKB-KW"/>
</dbReference>
<dbReference type="InterPro" id="IPR002347">
    <property type="entry name" value="SDR_fam"/>
</dbReference>